<organism evidence="2 3">
    <name type="scientific">candidate division WWE3 bacterium</name>
    <dbReference type="NCBI Taxonomy" id="2053526"/>
    <lineage>
        <taxon>Bacteria</taxon>
        <taxon>Katanobacteria</taxon>
    </lineage>
</organism>
<evidence type="ECO:0000313" key="3">
    <source>
        <dbReference type="Proteomes" id="UP000751518"/>
    </source>
</evidence>
<keyword evidence="1" id="KW-0812">Transmembrane</keyword>
<feature type="transmembrane region" description="Helical" evidence="1">
    <location>
        <begin position="235"/>
        <end position="253"/>
    </location>
</feature>
<keyword evidence="1" id="KW-0472">Membrane</keyword>
<dbReference type="Pfam" id="PF06182">
    <property type="entry name" value="ABC2_membrane_6"/>
    <property type="match status" value="1"/>
</dbReference>
<feature type="transmembrane region" description="Helical" evidence="1">
    <location>
        <begin position="145"/>
        <end position="170"/>
    </location>
</feature>
<dbReference type="EMBL" id="JAGQKZ010000030">
    <property type="protein sequence ID" value="MCA9392237.1"/>
    <property type="molecule type" value="Genomic_DNA"/>
</dbReference>
<keyword evidence="1" id="KW-1133">Transmembrane helix</keyword>
<dbReference type="PANTHER" id="PTHR36832">
    <property type="entry name" value="SLR1174 PROTEIN-RELATED"/>
    <property type="match status" value="1"/>
</dbReference>
<evidence type="ECO:0000313" key="2">
    <source>
        <dbReference type="EMBL" id="MCA9392237.1"/>
    </source>
</evidence>
<feature type="transmembrane region" description="Helical" evidence="1">
    <location>
        <begin position="58"/>
        <end position="81"/>
    </location>
</feature>
<dbReference type="Proteomes" id="UP000751518">
    <property type="component" value="Unassembled WGS sequence"/>
</dbReference>
<feature type="transmembrane region" description="Helical" evidence="1">
    <location>
        <begin position="205"/>
        <end position="223"/>
    </location>
</feature>
<reference evidence="2" key="2">
    <citation type="journal article" date="2021" name="Microbiome">
        <title>Successional dynamics and alternative stable states in a saline activated sludge microbial community over 9 years.</title>
        <authorList>
            <person name="Wang Y."/>
            <person name="Ye J."/>
            <person name="Ju F."/>
            <person name="Liu L."/>
            <person name="Boyd J.A."/>
            <person name="Deng Y."/>
            <person name="Parks D.H."/>
            <person name="Jiang X."/>
            <person name="Yin X."/>
            <person name="Woodcroft B.J."/>
            <person name="Tyson G.W."/>
            <person name="Hugenholtz P."/>
            <person name="Polz M.F."/>
            <person name="Zhang T."/>
        </authorList>
    </citation>
    <scope>NUCLEOTIDE SEQUENCE</scope>
    <source>
        <strain evidence="2">HKST-UBA03</strain>
    </source>
</reference>
<feature type="transmembrane region" description="Helical" evidence="1">
    <location>
        <begin position="176"/>
        <end position="198"/>
    </location>
</feature>
<evidence type="ECO:0000256" key="1">
    <source>
        <dbReference type="SAM" id="Phobius"/>
    </source>
</evidence>
<reference evidence="2" key="1">
    <citation type="submission" date="2020-04" db="EMBL/GenBank/DDBJ databases">
        <authorList>
            <person name="Zhang T."/>
        </authorList>
    </citation>
    <scope>NUCLEOTIDE SEQUENCE</scope>
    <source>
        <strain evidence="2">HKST-UBA03</strain>
    </source>
</reference>
<feature type="transmembrane region" description="Helical" evidence="1">
    <location>
        <begin position="93"/>
        <end position="109"/>
    </location>
</feature>
<name>A0A955LK53_UNCKA</name>
<gene>
    <name evidence="2" type="ORF">KC614_03480</name>
</gene>
<proteinExistence type="predicted"/>
<protein>
    <submittedName>
        <fullName evidence="2">ABC-2 family transporter protein</fullName>
    </submittedName>
</protein>
<sequence>MTKYVSIFKKNLATSLEYRSNLVGMILLEIIGISSISLLWISVYKDNGQIAGYEFKDIILYYLLVPAIGIVTESSTAQILGDQIKDGILSIKLIKPVNVWSTYLAQAFASKLSSISIIVPFYLFIVILASLILKIKPVGATELLLGFFIAICAFIFAFLLDMAVGSLAFFMDEVWWFRHLKSFTFGILAGVTFPLTFMPEGIRNIVLLLPFKFLYFTPIQYALGERTLSNLFADLTLLGFWMLVTGVIAGIIWEKGVKKYESFGN</sequence>
<dbReference type="PANTHER" id="PTHR36832:SF1">
    <property type="entry name" value="SLR1174 PROTEIN"/>
    <property type="match status" value="1"/>
</dbReference>
<feature type="transmembrane region" description="Helical" evidence="1">
    <location>
        <begin position="115"/>
        <end position="133"/>
    </location>
</feature>
<feature type="transmembrane region" description="Helical" evidence="1">
    <location>
        <begin position="21"/>
        <end position="43"/>
    </location>
</feature>
<accession>A0A955LK53</accession>
<dbReference type="InterPro" id="IPR010390">
    <property type="entry name" value="ABC-2_transporter-like"/>
</dbReference>
<dbReference type="AlphaFoldDB" id="A0A955LK53"/>
<comment type="caution">
    <text evidence="2">The sequence shown here is derived from an EMBL/GenBank/DDBJ whole genome shotgun (WGS) entry which is preliminary data.</text>
</comment>